<feature type="domain" description="ATP synthase F1 complex delta/epsilon subunit N-terminal" evidence="13">
    <location>
        <begin position="4"/>
        <end position="83"/>
    </location>
</feature>
<evidence type="ECO:0000256" key="11">
    <source>
        <dbReference type="SAM" id="Coils"/>
    </source>
</evidence>
<dbReference type="InterPro" id="IPR001469">
    <property type="entry name" value="ATP_synth_F1_dsu/esu"/>
</dbReference>
<dbReference type="GO" id="GO:0005524">
    <property type="term" value="F:ATP binding"/>
    <property type="evidence" value="ECO:0007669"/>
    <property type="project" value="UniProtKB-UniRule"/>
</dbReference>
<gene>
    <name evidence="9 14" type="primary">atpC</name>
    <name evidence="14" type="ORF">ERS852448_02500</name>
</gene>
<keyword evidence="7 9" id="KW-0139">CF(1)</keyword>
<keyword evidence="3 9" id="KW-0813">Transport</keyword>
<evidence type="ECO:0000259" key="12">
    <source>
        <dbReference type="Pfam" id="PF00401"/>
    </source>
</evidence>
<sequence>MSTFHLKIIAYDKIFYDDEAASVVLPAIDGEVQILTNHEECVVALKTGEVRIGTPKGEVIPAVCGSGFAEVTSDNQVEILVDTIERPEEIDIRRAKEAKERAEERLLQHKSRMEYYRNTASLARAMARLKEANKYRH</sequence>
<feature type="domain" description="ATP synthase epsilon subunit C-terminal" evidence="12">
    <location>
        <begin position="88"/>
        <end position="130"/>
    </location>
</feature>
<evidence type="ECO:0000313" key="14">
    <source>
        <dbReference type="EMBL" id="CUN21908.1"/>
    </source>
</evidence>
<comment type="subcellular location">
    <subcellularLocation>
        <location evidence="1 9">Cell membrane</location>
        <topology evidence="1 9">Peripheral membrane protein</topology>
    </subcellularLocation>
</comment>
<name>A0A173V7Q1_EUBRA</name>
<keyword evidence="11" id="KW-0175">Coiled coil</keyword>
<proteinExistence type="inferred from homology"/>
<dbReference type="InterPro" id="IPR036771">
    <property type="entry name" value="ATPsynth_dsu/esu_N"/>
</dbReference>
<evidence type="ECO:0000256" key="8">
    <source>
        <dbReference type="ARBA" id="ARBA00023310"/>
    </source>
</evidence>
<keyword evidence="9" id="KW-0375">Hydrogen ion transport</keyword>
<evidence type="ECO:0000256" key="1">
    <source>
        <dbReference type="ARBA" id="ARBA00004202"/>
    </source>
</evidence>
<dbReference type="GeneID" id="97392317"/>
<comment type="function">
    <text evidence="9">Produces ATP from ADP in the presence of a proton gradient across the membrane.</text>
</comment>
<dbReference type="InterPro" id="IPR020546">
    <property type="entry name" value="ATP_synth_F1_dsu/esu_N"/>
</dbReference>
<dbReference type="Gene3D" id="2.60.15.10">
    <property type="entry name" value="F0F1 ATP synthase delta/epsilon subunit, N-terminal"/>
    <property type="match status" value="1"/>
</dbReference>
<reference evidence="14 15" key="1">
    <citation type="submission" date="2015-09" db="EMBL/GenBank/DDBJ databases">
        <authorList>
            <consortium name="Pathogen Informatics"/>
        </authorList>
    </citation>
    <scope>NUCLEOTIDE SEQUENCE [LARGE SCALE GENOMIC DNA]</scope>
    <source>
        <strain evidence="14 15">2789STDY5608891</strain>
    </source>
</reference>
<dbReference type="CDD" id="cd12152">
    <property type="entry name" value="F1-ATPase_delta"/>
    <property type="match status" value="1"/>
</dbReference>
<evidence type="ECO:0000256" key="2">
    <source>
        <dbReference type="ARBA" id="ARBA00005712"/>
    </source>
</evidence>
<dbReference type="InterPro" id="IPR020547">
    <property type="entry name" value="ATP_synth_F1_esu_C"/>
</dbReference>
<evidence type="ECO:0000256" key="5">
    <source>
        <dbReference type="ARBA" id="ARBA00023065"/>
    </source>
</evidence>
<keyword evidence="6 9" id="KW-0472">Membrane</keyword>
<dbReference type="SUPFAM" id="SSF51344">
    <property type="entry name" value="Epsilon subunit of F1F0-ATP synthase N-terminal domain"/>
    <property type="match status" value="1"/>
</dbReference>
<dbReference type="RefSeq" id="WP_055290744.1">
    <property type="nucleotide sequence ID" value="NZ_CP173382.1"/>
</dbReference>
<feature type="coiled-coil region" evidence="11">
    <location>
        <begin position="92"/>
        <end position="119"/>
    </location>
</feature>
<dbReference type="PANTHER" id="PTHR13822:SF10">
    <property type="entry name" value="ATP SYNTHASE EPSILON CHAIN, CHLOROPLASTIC"/>
    <property type="match status" value="1"/>
</dbReference>
<evidence type="ECO:0000256" key="9">
    <source>
        <dbReference type="HAMAP-Rule" id="MF_00530"/>
    </source>
</evidence>
<evidence type="ECO:0000256" key="10">
    <source>
        <dbReference type="RuleBase" id="RU003656"/>
    </source>
</evidence>
<dbReference type="HAMAP" id="MF_00530">
    <property type="entry name" value="ATP_synth_epsil_bac"/>
    <property type="match status" value="1"/>
</dbReference>
<dbReference type="GO" id="GO:0046933">
    <property type="term" value="F:proton-transporting ATP synthase activity, rotational mechanism"/>
    <property type="evidence" value="ECO:0007669"/>
    <property type="project" value="UniProtKB-UniRule"/>
</dbReference>
<accession>A0A173V7Q1</accession>
<evidence type="ECO:0000256" key="7">
    <source>
        <dbReference type="ARBA" id="ARBA00023196"/>
    </source>
</evidence>
<comment type="similarity">
    <text evidence="2 9 10">Belongs to the ATPase epsilon chain family.</text>
</comment>
<evidence type="ECO:0000259" key="13">
    <source>
        <dbReference type="Pfam" id="PF02823"/>
    </source>
</evidence>
<evidence type="ECO:0000313" key="15">
    <source>
        <dbReference type="Proteomes" id="UP000095492"/>
    </source>
</evidence>
<dbReference type="NCBIfam" id="TIGR01216">
    <property type="entry name" value="ATP_synt_epsi"/>
    <property type="match status" value="1"/>
</dbReference>
<dbReference type="SUPFAM" id="SSF46604">
    <property type="entry name" value="Epsilon subunit of F1F0-ATP synthase C-terminal domain"/>
    <property type="match status" value="1"/>
</dbReference>
<dbReference type="EMBL" id="CYYA01000021">
    <property type="protein sequence ID" value="CUN21908.1"/>
    <property type="molecule type" value="Genomic_DNA"/>
</dbReference>
<dbReference type="Gene3D" id="1.20.5.440">
    <property type="entry name" value="ATP synthase delta/epsilon subunit, C-terminal domain"/>
    <property type="match status" value="1"/>
</dbReference>
<dbReference type="GO" id="GO:0005886">
    <property type="term" value="C:plasma membrane"/>
    <property type="evidence" value="ECO:0007669"/>
    <property type="project" value="UniProtKB-SubCell"/>
</dbReference>
<comment type="subunit">
    <text evidence="9 10">F-type ATPases have 2 components, CF(1) - the catalytic core - and CF(0) - the membrane proton channel. CF(1) has five subunits: alpha(3), beta(3), gamma(1), delta(1), epsilon(1). CF(0) has three main subunits: a, b and c.</text>
</comment>
<organism evidence="14 15">
    <name type="scientific">Eubacterium ramulus</name>
    <dbReference type="NCBI Taxonomy" id="39490"/>
    <lineage>
        <taxon>Bacteria</taxon>
        <taxon>Bacillati</taxon>
        <taxon>Bacillota</taxon>
        <taxon>Clostridia</taxon>
        <taxon>Eubacteriales</taxon>
        <taxon>Eubacteriaceae</taxon>
        <taxon>Eubacterium</taxon>
    </lineage>
</organism>
<dbReference type="Proteomes" id="UP000095492">
    <property type="component" value="Unassembled WGS sequence"/>
</dbReference>
<keyword evidence="5 9" id="KW-0406">Ion transport</keyword>
<keyword evidence="4 9" id="KW-1003">Cell membrane</keyword>
<dbReference type="Pfam" id="PF00401">
    <property type="entry name" value="ATP-synt_DE"/>
    <property type="match status" value="1"/>
</dbReference>
<dbReference type="Pfam" id="PF02823">
    <property type="entry name" value="ATP-synt_DE_N"/>
    <property type="match status" value="1"/>
</dbReference>
<keyword evidence="8 9" id="KW-0066">ATP synthesis</keyword>
<evidence type="ECO:0000256" key="4">
    <source>
        <dbReference type="ARBA" id="ARBA00022475"/>
    </source>
</evidence>
<dbReference type="STRING" id="39490.ERS852448_02500"/>
<evidence type="ECO:0000256" key="3">
    <source>
        <dbReference type="ARBA" id="ARBA00022448"/>
    </source>
</evidence>
<evidence type="ECO:0000256" key="6">
    <source>
        <dbReference type="ARBA" id="ARBA00023136"/>
    </source>
</evidence>
<dbReference type="AlphaFoldDB" id="A0A173V7Q1"/>
<dbReference type="InterPro" id="IPR036794">
    <property type="entry name" value="ATP_F1_dsu/esu_C_sf"/>
</dbReference>
<dbReference type="OrthoDB" id="9804110at2"/>
<dbReference type="GO" id="GO:0045259">
    <property type="term" value="C:proton-transporting ATP synthase complex"/>
    <property type="evidence" value="ECO:0007669"/>
    <property type="project" value="UniProtKB-KW"/>
</dbReference>
<dbReference type="PANTHER" id="PTHR13822">
    <property type="entry name" value="ATP SYNTHASE DELTA/EPSILON CHAIN"/>
    <property type="match status" value="1"/>
</dbReference>
<protein>
    <recommendedName>
        <fullName evidence="9">ATP synthase epsilon chain</fullName>
    </recommendedName>
    <alternativeName>
        <fullName evidence="9">ATP synthase F1 sector epsilon subunit</fullName>
    </alternativeName>
    <alternativeName>
        <fullName evidence="9">F-ATPase epsilon subunit</fullName>
    </alternativeName>
</protein>